<dbReference type="EMBL" id="JAVDTI010000001">
    <property type="protein sequence ID" value="MDR6804403.1"/>
    <property type="molecule type" value="Genomic_DNA"/>
</dbReference>
<sequence length="176" mass="19544">MKRFSLLSLMGFAAIGWAALGWAASGWVAPTYIVSPEPEAFVAATPCDAVPRHLLAIPANLDCEMIKWRLTLRRDPRNLGRDDFKLQYTYGMTKPGTQGFMNDGFTKEISGKWVISKNTGQMPGKQIFALQPTDSQTAITLLQMSDRMLHLLDTQGHLMIGNAGFSYTFNKQNANL</sequence>
<evidence type="ECO:0000313" key="1">
    <source>
        <dbReference type="EMBL" id="MDR6804403.1"/>
    </source>
</evidence>
<keyword evidence="2" id="KW-1185">Reference proteome</keyword>
<reference evidence="1 2" key="1">
    <citation type="submission" date="2023-07" db="EMBL/GenBank/DDBJ databases">
        <title>Sorghum-associated microbial communities from plants grown in Nebraska, USA.</title>
        <authorList>
            <person name="Schachtman D."/>
        </authorList>
    </citation>
    <scope>NUCLEOTIDE SEQUENCE [LARGE SCALE GENOMIC DNA]</scope>
    <source>
        <strain evidence="1 2">BE57</strain>
    </source>
</reference>
<comment type="caution">
    <text evidence="1">The sequence shown here is derived from an EMBL/GenBank/DDBJ whole genome shotgun (WGS) entry which is preliminary data.</text>
</comment>
<dbReference type="RefSeq" id="WP_309981692.1">
    <property type="nucleotide sequence ID" value="NZ_JAVDTI010000001.1"/>
</dbReference>
<gene>
    <name evidence="1" type="ORF">J2W84_001440</name>
</gene>
<organism evidence="1 2">
    <name type="scientific">Dyadobacter fermentans</name>
    <dbReference type="NCBI Taxonomy" id="94254"/>
    <lineage>
        <taxon>Bacteria</taxon>
        <taxon>Pseudomonadati</taxon>
        <taxon>Bacteroidota</taxon>
        <taxon>Cytophagia</taxon>
        <taxon>Cytophagales</taxon>
        <taxon>Spirosomataceae</taxon>
        <taxon>Dyadobacter</taxon>
    </lineage>
</organism>
<dbReference type="Gene3D" id="2.40.128.640">
    <property type="match status" value="1"/>
</dbReference>
<protein>
    <submittedName>
        <fullName evidence="1">Uncharacterized protein</fullName>
    </submittedName>
</protein>
<accession>A0ABU1QTB6</accession>
<dbReference type="Proteomes" id="UP001264980">
    <property type="component" value="Unassembled WGS sequence"/>
</dbReference>
<evidence type="ECO:0000313" key="2">
    <source>
        <dbReference type="Proteomes" id="UP001264980"/>
    </source>
</evidence>
<proteinExistence type="predicted"/>
<name>A0ABU1QTB6_9BACT</name>